<evidence type="ECO:0000313" key="3">
    <source>
        <dbReference type="Proteomes" id="UP000238479"/>
    </source>
</evidence>
<dbReference type="AlphaFoldDB" id="A0A2P6Q6G4"/>
<reference evidence="2 3" key="1">
    <citation type="journal article" date="2018" name="Nat. Genet.">
        <title>The Rosa genome provides new insights in the design of modern roses.</title>
        <authorList>
            <person name="Bendahmane M."/>
        </authorList>
    </citation>
    <scope>NUCLEOTIDE SEQUENCE [LARGE SCALE GENOMIC DNA]</scope>
    <source>
        <strain evidence="3">cv. Old Blush</strain>
    </source>
</reference>
<dbReference type="EMBL" id="PDCK01000043">
    <property type="protein sequence ID" value="PRQ29775.1"/>
    <property type="molecule type" value="Genomic_DNA"/>
</dbReference>
<accession>A0A2P6Q6G4</accession>
<evidence type="ECO:0000313" key="2">
    <source>
        <dbReference type="EMBL" id="PRQ29775.1"/>
    </source>
</evidence>
<feature type="region of interest" description="Disordered" evidence="1">
    <location>
        <begin position="38"/>
        <end position="57"/>
    </location>
</feature>
<protein>
    <submittedName>
        <fullName evidence="2">Uncharacterized protein</fullName>
    </submittedName>
</protein>
<gene>
    <name evidence="2" type="ORF">RchiOBHm_Chr5g0017451</name>
</gene>
<keyword evidence="3" id="KW-1185">Reference proteome</keyword>
<dbReference type="Gramene" id="PRQ29775">
    <property type="protein sequence ID" value="PRQ29775"/>
    <property type="gene ID" value="RchiOBHm_Chr5g0017451"/>
</dbReference>
<proteinExistence type="predicted"/>
<sequence length="57" mass="6092">MKRKVGQFSLSPLKPLSRETINSRSLLTTSLTSPSPSIYQALEQGSDDSLQGAAKLG</sequence>
<dbReference type="Proteomes" id="UP000238479">
    <property type="component" value="Chromosome 5"/>
</dbReference>
<comment type="caution">
    <text evidence="2">The sequence shown here is derived from an EMBL/GenBank/DDBJ whole genome shotgun (WGS) entry which is preliminary data.</text>
</comment>
<name>A0A2P6Q6G4_ROSCH</name>
<evidence type="ECO:0000256" key="1">
    <source>
        <dbReference type="SAM" id="MobiDB-lite"/>
    </source>
</evidence>
<organism evidence="2 3">
    <name type="scientific">Rosa chinensis</name>
    <name type="common">China rose</name>
    <dbReference type="NCBI Taxonomy" id="74649"/>
    <lineage>
        <taxon>Eukaryota</taxon>
        <taxon>Viridiplantae</taxon>
        <taxon>Streptophyta</taxon>
        <taxon>Embryophyta</taxon>
        <taxon>Tracheophyta</taxon>
        <taxon>Spermatophyta</taxon>
        <taxon>Magnoliopsida</taxon>
        <taxon>eudicotyledons</taxon>
        <taxon>Gunneridae</taxon>
        <taxon>Pentapetalae</taxon>
        <taxon>rosids</taxon>
        <taxon>fabids</taxon>
        <taxon>Rosales</taxon>
        <taxon>Rosaceae</taxon>
        <taxon>Rosoideae</taxon>
        <taxon>Rosoideae incertae sedis</taxon>
        <taxon>Rosa</taxon>
    </lineage>
</organism>